<dbReference type="AlphaFoldDB" id="A0A364K9U6"/>
<dbReference type="InterPro" id="IPR052698">
    <property type="entry name" value="MoCofactor_Util/Proc"/>
</dbReference>
<protein>
    <recommendedName>
        <fullName evidence="5">Xanthine dehydrogenase accessory factor</fullName>
    </recommendedName>
</protein>
<keyword evidence="4" id="KW-1185">Reference proteome</keyword>
<dbReference type="InterPro" id="IPR027051">
    <property type="entry name" value="XdhC_Rossmann_dom"/>
</dbReference>
<sequence>MNLFRTLLQYVDLNQEVFLITIVGGEAKHRIGQQILVDITGNRIDSTHDSEYLDLISDLSIVHRKSVGKYLARFSGKEIEIMVEPILPSPTLLVCGSGHIAQYLVSLGKMLSYQVIVVDDRPQYIHSPSFSQADQIRCGSFDEVLTTLTFHSECYAVLATRSHQTDAVCLASLMERSLSYIGMVCSKRKAQSIFSLVKDWGLDHRLYPHIYAPVGLDIHSETPQEIALSILAEIQLVRYGGTGRPISQMERQKVHTSDEGRIRPELDIFEKMAESWEEKKPFASVTIIDAVGHVPRGIGSRMIVWEDGTIYRTIGGGKRESEIIEYAVHCLKERKIERQEVTFTGSYNSSQPVCGGRFTYFIQPYFPNFTI</sequence>
<name>A0A364K9U6_9BACL</name>
<evidence type="ECO:0000313" key="3">
    <source>
        <dbReference type="EMBL" id="RAL27063.1"/>
    </source>
</evidence>
<organism evidence="3 4">
    <name type="scientific">Thermoflavimicrobium daqui</name>
    <dbReference type="NCBI Taxonomy" id="2137476"/>
    <lineage>
        <taxon>Bacteria</taxon>
        <taxon>Bacillati</taxon>
        <taxon>Bacillota</taxon>
        <taxon>Bacilli</taxon>
        <taxon>Bacillales</taxon>
        <taxon>Thermoactinomycetaceae</taxon>
        <taxon>Thermoflavimicrobium</taxon>
    </lineage>
</organism>
<proteinExistence type="predicted"/>
<gene>
    <name evidence="3" type="ORF">DL897_03250</name>
</gene>
<feature type="domain" description="XdhC- CoxI" evidence="1">
    <location>
        <begin position="276"/>
        <end position="335"/>
    </location>
</feature>
<dbReference type="Pfam" id="PF13478">
    <property type="entry name" value="XdhC_C"/>
    <property type="match status" value="1"/>
</dbReference>
<reference evidence="3 4" key="1">
    <citation type="submission" date="2018-06" db="EMBL/GenBank/DDBJ databases">
        <title>Thermoflavimicrobium daqus sp. nov., a thermophilic microbe isolated from Moutai-flavour Daqu.</title>
        <authorList>
            <person name="Wang X."/>
            <person name="Zhou H."/>
        </authorList>
    </citation>
    <scope>NUCLEOTIDE SEQUENCE [LARGE SCALE GENOMIC DNA]</scope>
    <source>
        <strain evidence="3 4">FBKL4.011</strain>
    </source>
</reference>
<reference evidence="3 4" key="2">
    <citation type="submission" date="2018-06" db="EMBL/GenBank/DDBJ databases">
        <authorList>
            <person name="Zhirakovskaya E."/>
        </authorList>
    </citation>
    <scope>NUCLEOTIDE SEQUENCE [LARGE SCALE GENOMIC DNA]</scope>
    <source>
        <strain evidence="3 4">FBKL4.011</strain>
    </source>
</reference>
<dbReference type="Pfam" id="PF02625">
    <property type="entry name" value="XdhC_CoxI"/>
    <property type="match status" value="1"/>
</dbReference>
<evidence type="ECO:0000259" key="1">
    <source>
        <dbReference type="Pfam" id="PF02625"/>
    </source>
</evidence>
<feature type="domain" description="XdhC Rossmann" evidence="2">
    <location>
        <begin position="92"/>
        <end position="234"/>
    </location>
</feature>
<evidence type="ECO:0000313" key="4">
    <source>
        <dbReference type="Proteomes" id="UP000251213"/>
    </source>
</evidence>
<dbReference type="InterPro" id="IPR003777">
    <property type="entry name" value="XdhC_CoxI"/>
</dbReference>
<evidence type="ECO:0000259" key="2">
    <source>
        <dbReference type="Pfam" id="PF13478"/>
    </source>
</evidence>
<dbReference type="OrthoDB" id="9773039at2"/>
<dbReference type="RefSeq" id="WP_113657668.1">
    <property type="nucleotide sequence ID" value="NZ_KZ845663.1"/>
</dbReference>
<dbReference type="PANTHER" id="PTHR30388:SF6">
    <property type="entry name" value="XANTHINE DEHYDROGENASE SUBUNIT A-RELATED"/>
    <property type="match status" value="1"/>
</dbReference>
<dbReference type="EMBL" id="QJKK01000001">
    <property type="protein sequence ID" value="RAL27063.1"/>
    <property type="molecule type" value="Genomic_DNA"/>
</dbReference>
<comment type="caution">
    <text evidence="3">The sequence shown here is derived from an EMBL/GenBank/DDBJ whole genome shotgun (WGS) entry which is preliminary data.</text>
</comment>
<dbReference type="PANTHER" id="PTHR30388">
    <property type="entry name" value="ALDEHYDE OXIDOREDUCTASE MOLYBDENUM COFACTOR ASSEMBLY PROTEIN"/>
    <property type="match status" value="1"/>
</dbReference>
<accession>A0A364K9U6</accession>
<dbReference type="Gene3D" id="3.40.50.720">
    <property type="entry name" value="NAD(P)-binding Rossmann-like Domain"/>
    <property type="match status" value="1"/>
</dbReference>
<dbReference type="Proteomes" id="UP000251213">
    <property type="component" value="Unassembled WGS sequence"/>
</dbReference>
<evidence type="ECO:0008006" key="5">
    <source>
        <dbReference type="Google" id="ProtNLM"/>
    </source>
</evidence>